<comment type="catalytic activity">
    <reaction evidence="1 7">
        <text>6-phospho-D-glucono-1,5-lactone + H2O = 6-phospho-D-gluconate + H(+)</text>
        <dbReference type="Rhea" id="RHEA:12556"/>
        <dbReference type="ChEBI" id="CHEBI:15377"/>
        <dbReference type="ChEBI" id="CHEBI:15378"/>
        <dbReference type="ChEBI" id="CHEBI:57955"/>
        <dbReference type="ChEBI" id="CHEBI:58759"/>
        <dbReference type="EC" id="3.1.1.31"/>
    </reaction>
</comment>
<dbReference type="GO" id="GO:0017057">
    <property type="term" value="F:6-phosphogluconolactonase activity"/>
    <property type="evidence" value="ECO:0007669"/>
    <property type="project" value="UniProtKB-EC"/>
</dbReference>
<dbReference type="InterPro" id="IPR006148">
    <property type="entry name" value="Glc/Gal-6P_isomerase"/>
</dbReference>
<evidence type="ECO:0000256" key="6">
    <source>
        <dbReference type="ARBA" id="ARBA00020337"/>
    </source>
</evidence>
<dbReference type="InterPro" id="IPR037171">
    <property type="entry name" value="NagB/RpiA_transferase-like"/>
</dbReference>
<dbReference type="RefSeq" id="WP_334315851.1">
    <property type="nucleotide sequence ID" value="NZ_CP065938.1"/>
</dbReference>
<evidence type="ECO:0000256" key="2">
    <source>
        <dbReference type="ARBA" id="ARBA00002681"/>
    </source>
</evidence>
<dbReference type="EC" id="3.1.1.31" evidence="5 7"/>
<evidence type="ECO:0000313" key="9">
    <source>
        <dbReference type="EMBL" id="UWX06248.1"/>
    </source>
</evidence>
<keyword evidence="10" id="KW-1185">Reference proteome</keyword>
<dbReference type="InterPro" id="IPR005900">
    <property type="entry name" value="6-phosphogluconolactonase_DevB"/>
</dbReference>
<proteinExistence type="inferred from homology"/>
<sequence>MARSIHLALHIHKDPAAMAERVAHHLVQICEEAIEERGIFTLALSGGTTPIPLFRLLAENDWAERLPWEKIMIYWGDEYCVHPDDPKSNYGIARRELLSKVPATRFYRMKGEGNPVESALAYENLIKEHFRLAPGEFPKFDCILLGLGDDGHTASLFPGEYAIQEKERIVIDQYVRSRNADRITLTLPVLNNARCCLFMVTGKEKHDALSKTLNLLSEPELPAQFVRPTGGDLIWVVDESAALGIDK</sequence>
<comment type="function">
    <text evidence="2 7">Hydrolysis of 6-phosphogluconolactone to 6-phosphogluconate.</text>
</comment>
<dbReference type="PANTHER" id="PTHR11054:SF0">
    <property type="entry name" value="6-PHOSPHOGLUCONOLACTONASE"/>
    <property type="match status" value="1"/>
</dbReference>
<evidence type="ECO:0000313" key="10">
    <source>
        <dbReference type="Proteomes" id="UP001058120"/>
    </source>
</evidence>
<gene>
    <name evidence="7 9" type="primary">pgl</name>
    <name evidence="9" type="ORF">JBF11_02735</name>
</gene>
<organism evidence="9 10">
    <name type="scientific">Taurinivorans muris</name>
    <dbReference type="NCBI Taxonomy" id="2787751"/>
    <lineage>
        <taxon>Bacteria</taxon>
        <taxon>Pseudomonadati</taxon>
        <taxon>Thermodesulfobacteriota</taxon>
        <taxon>Desulfovibrionia</taxon>
        <taxon>Desulfovibrionales</taxon>
        <taxon>Desulfovibrionaceae</taxon>
        <taxon>Taurinivorans</taxon>
    </lineage>
</organism>
<comment type="similarity">
    <text evidence="4 7">Belongs to the glucosamine/galactosamine-6-phosphate isomerase family. 6-phosphogluconolactonase subfamily.</text>
</comment>
<feature type="domain" description="Glucosamine/galactosamine-6-phosphate isomerase" evidence="8">
    <location>
        <begin position="14"/>
        <end position="235"/>
    </location>
</feature>
<dbReference type="Pfam" id="PF01182">
    <property type="entry name" value="Glucosamine_iso"/>
    <property type="match status" value="1"/>
</dbReference>
<comment type="pathway">
    <text evidence="3 7">Carbohydrate degradation; pentose phosphate pathway; D-ribulose 5-phosphate from D-glucose 6-phosphate (oxidative stage): step 2/3.</text>
</comment>
<evidence type="ECO:0000256" key="3">
    <source>
        <dbReference type="ARBA" id="ARBA00004961"/>
    </source>
</evidence>
<dbReference type="PANTHER" id="PTHR11054">
    <property type="entry name" value="6-PHOSPHOGLUCONOLACTONASE"/>
    <property type="match status" value="1"/>
</dbReference>
<dbReference type="EMBL" id="CP065938">
    <property type="protein sequence ID" value="UWX06248.1"/>
    <property type="molecule type" value="Genomic_DNA"/>
</dbReference>
<evidence type="ECO:0000256" key="4">
    <source>
        <dbReference type="ARBA" id="ARBA00010662"/>
    </source>
</evidence>
<dbReference type="NCBIfam" id="TIGR01198">
    <property type="entry name" value="pgl"/>
    <property type="match status" value="1"/>
</dbReference>
<evidence type="ECO:0000259" key="8">
    <source>
        <dbReference type="Pfam" id="PF01182"/>
    </source>
</evidence>
<dbReference type="InterPro" id="IPR039104">
    <property type="entry name" value="6PGL"/>
</dbReference>
<reference evidence="9" key="1">
    <citation type="submission" date="2020-12" db="EMBL/GenBank/DDBJ databases">
        <title>Taurinivorans muris gen. nov., sp. nov., fundamental and realized metabolic niche of a ubiquitous sulfidogenic bacterium in the murine intestine.</title>
        <authorList>
            <person name="Ye H."/>
            <person name="Hanson B.T."/>
            <person name="Loy A."/>
        </authorList>
    </citation>
    <scope>NUCLEOTIDE SEQUENCE</scope>
    <source>
        <strain evidence="9">LT0009</strain>
    </source>
</reference>
<evidence type="ECO:0000256" key="1">
    <source>
        <dbReference type="ARBA" id="ARBA00000832"/>
    </source>
</evidence>
<accession>A0ABY5Y4V3</accession>
<dbReference type="Gene3D" id="3.40.50.1360">
    <property type="match status" value="1"/>
</dbReference>
<dbReference type="CDD" id="cd01400">
    <property type="entry name" value="6PGL"/>
    <property type="match status" value="1"/>
</dbReference>
<dbReference type="SUPFAM" id="SSF100950">
    <property type="entry name" value="NagB/RpiA/CoA transferase-like"/>
    <property type="match status" value="1"/>
</dbReference>
<keyword evidence="7 9" id="KW-0378">Hydrolase</keyword>
<dbReference type="Proteomes" id="UP001058120">
    <property type="component" value="Chromosome"/>
</dbReference>
<protein>
    <recommendedName>
        <fullName evidence="6 7">6-phosphogluconolactonase</fullName>
        <shortName evidence="7">6PGL</shortName>
        <ecNumber evidence="5 7">3.1.1.31</ecNumber>
    </recommendedName>
</protein>
<name>A0ABY5Y4V3_9BACT</name>
<evidence type="ECO:0000256" key="7">
    <source>
        <dbReference type="RuleBase" id="RU365095"/>
    </source>
</evidence>
<evidence type="ECO:0000256" key="5">
    <source>
        <dbReference type="ARBA" id="ARBA00013198"/>
    </source>
</evidence>